<dbReference type="Proteomes" id="UP000049023">
    <property type="component" value="Unassembled WGS sequence"/>
</dbReference>
<evidence type="ECO:0000256" key="5">
    <source>
        <dbReference type="ARBA" id="ARBA00022801"/>
    </source>
</evidence>
<evidence type="ECO:0000256" key="4">
    <source>
        <dbReference type="ARBA" id="ARBA00022723"/>
    </source>
</evidence>
<feature type="binding site" evidence="7">
    <location>
        <position position="97"/>
    </location>
    <ligand>
        <name>Mg(2+)</name>
        <dbReference type="ChEBI" id="CHEBI:18420"/>
    </ligand>
</feature>
<organism evidence="13 29">
    <name type="scientific">Mycobacterium tuberculosis</name>
    <dbReference type="NCBI Taxonomy" id="1773"/>
    <lineage>
        <taxon>Bacteria</taxon>
        <taxon>Bacillati</taxon>
        <taxon>Actinomycetota</taxon>
        <taxon>Actinomycetes</taxon>
        <taxon>Mycobacteriales</taxon>
        <taxon>Mycobacteriaceae</taxon>
        <taxon>Mycobacterium</taxon>
        <taxon>Mycobacterium tuberculosis complex</taxon>
    </lineage>
</organism>
<evidence type="ECO:0000256" key="6">
    <source>
        <dbReference type="ARBA" id="ARBA00022842"/>
    </source>
</evidence>
<dbReference type="EMBL" id="JAGIZI010000031">
    <property type="protein sequence ID" value="MBP0684808.1"/>
    <property type="molecule type" value="Genomic_DNA"/>
</dbReference>
<evidence type="ECO:0000313" key="32">
    <source>
        <dbReference type="Proteomes" id="UP000256381"/>
    </source>
</evidence>
<reference evidence="22 23" key="1">
    <citation type="submission" date="2015-03" db="EMBL/GenBank/DDBJ databases">
        <authorList>
            <consortium name="Pathogen Informatics"/>
        </authorList>
    </citation>
    <scope>NUCLEOTIDE SEQUENCE [LARGE SCALE GENOMIC DNA]</scope>
    <source>
        <strain evidence="14 28">Bir 172</strain>
        <strain evidence="12 30">Bir 185</strain>
        <strain evidence="13 29">Bir 187</strain>
        <strain evidence="11 24">C09601061</strain>
        <strain evidence="15 22">D00501624</strain>
        <strain evidence="16 23">G09801536</strain>
        <strain evidence="9 26">G09901357</strain>
        <strain evidence="10 25">H09601792</strain>
        <strain evidence="17 27">P00601463</strain>
    </source>
</reference>
<evidence type="ECO:0000313" key="14">
    <source>
        <dbReference type="EMBL" id="CKT63660.1"/>
    </source>
</evidence>
<dbReference type="FunFam" id="3.40.50.1010:FF:000084">
    <property type="entry name" value="Ribonuclease VapC"/>
    <property type="match status" value="1"/>
</dbReference>
<evidence type="ECO:0000256" key="2">
    <source>
        <dbReference type="ARBA" id="ARBA00022649"/>
    </source>
</evidence>
<dbReference type="EC" id="3.1.-.-" evidence="7"/>
<evidence type="ECO:0000313" key="24">
    <source>
        <dbReference type="Proteomes" id="UP000046680"/>
    </source>
</evidence>
<dbReference type="EMBL" id="CNGE01001030">
    <property type="protein sequence ID" value="CKT63660.1"/>
    <property type="molecule type" value="Genomic_DNA"/>
</dbReference>
<dbReference type="GO" id="GO:0004540">
    <property type="term" value="F:RNA nuclease activity"/>
    <property type="evidence" value="ECO:0007669"/>
    <property type="project" value="InterPro"/>
</dbReference>
<dbReference type="EMBL" id="CFOE01001472">
    <property type="protein sequence ID" value="CFE51337.1"/>
    <property type="molecule type" value="Genomic_DNA"/>
</dbReference>
<dbReference type="InterPro" id="IPR022907">
    <property type="entry name" value="VapC_family"/>
</dbReference>
<dbReference type="Proteomes" id="UP000048948">
    <property type="component" value="Unassembled WGS sequence"/>
</dbReference>
<dbReference type="SMR" id="A0A045JE97"/>
<dbReference type="Proteomes" id="UP000048289">
    <property type="component" value="Unassembled WGS sequence"/>
</dbReference>
<keyword evidence="4 7" id="KW-0479">Metal-binding</keyword>
<dbReference type="EMBL" id="CNFU01001093">
    <property type="protein sequence ID" value="CKT01429.1"/>
    <property type="molecule type" value="Genomic_DNA"/>
</dbReference>
<evidence type="ECO:0000313" key="27">
    <source>
        <dbReference type="Proteomes" id="UP000048600"/>
    </source>
</evidence>
<protein>
    <recommendedName>
        <fullName evidence="7">Ribonuclease VapC</fullName>
        <shortName evidence="7">RNase VapC</shortName>
        <ecNumber evidence="7">3.1.-.-</ecNumber>
    </recommendedName>
    <alternativeName>
        <fullName evidence="7">Toxin VapC</fullName>
    </alternativeName>
</protein>
<comment type="function">
    <text evidence="7">Toxic component of a toxin-antitoxin (TA) system. An RNase.</text>
</comment>
<evidence type="ECO:0000313" key="30">
    <source>
        <dbReference type="Proteomes" id="UP000050164"/>
    </source>
</evidence>
<evidence type="ECO:0000313" key="18">
    <source>
        <dbReference type="EMBL" id="MBP0684808.1"/>
    </source>
</evidence>
<dbReference type="Proteomes" id="UP000045842">
    <property type="component" value="Unassembled WGS sequence"/>
</dbReference>
<dbReference type="Proteomes" id="UP000046947">
    <property type="component" value="Unassembled WGS sequence"/>
</dbReference>
<dbReference type="Proteomes" id="UP000189452">
    <property type="component" value="Chromosome"/>
</dbReference>
<dbReference type="PANTHER" id="PTHR36173:SF1">
    <property type="entry name" value="RIBONUCLEASE VAPC22"/>
    <property type="match status" value="1"/>
</dbReference>
<keyword evidence="3 7" id="KW-0540">Nuclease</keyword>
<evidence type="ECO:0000313" key="9">
    <source>
        <dbReference type="EMBL" id="CFE51337.1"/>
    </source>
</evidence>
<evidence type="ECO:0000256" key="3">
    <source>
        <dbReference type="ARBA" id="ARBA00022722"/>
    </source>
</evidence>
<dbReference type="InterPro" id="IPR041705">
    <property type="entry name" value="PIN_Sll0205"/>
</dbReference>
<dbReference type="GO" id="GO:0000287">
    <property type="term" value="F:magnesium ion binding"/>
    <property type="evidence" value="ECO:0007669"/>
    <property type="project" value="UniProtKB-UniRule"/>
</dbReference>
<evidence type="ECO:0000313" key="33">
    <source>
        <dbReference type="Proteomes" id="UP000300237"/>
    </source>
</evidence>
<dbReference type="Proteomes" id="UP000256381">
    <property type="component" value="Unassembled WGS sequence"/>
</dbReference>
<sequence>MTTVLLDSHVAYWWSAEPQRLSMAASQAIEHADELAVAAISWFELAWLAEQERIQLAIPVLSWLQQLAEHVRTVGITPSVAATAVALPSSFPGDPADRLIYATAIEHGWRLVTKDRRLRSHRHPRPVTVW</sequence>
<accession>A0A045JE97</accession>
<comment type="similarity">
    <text evidence="7">Belongs to the PINc/VapC protein family.</text>
</comment>
<dbReference type="Proteomes" id="UP000300237">
    <property type="component" value="Chromosome"/>
</dbReference>
<dbReference type="Proteomes" id="UP000048600">
    <property type="component" value="Unassembled WGS sequence"/>
</dbReference>
<evidence type="ECO:0000313" key="15">
    <source>
        <dbReference type="EMBL" id="CNV88361.1"/>
    </source>
</evidence>
<dbReference type="EMBL" id="CFOH01000590">
    <property type="protein sequence ID" value="CFE62175.1"/>
    <property type="molecule type" value="Genomic_DNA"/>
</dbReference>
<reference evidence="18 34" key="7">
    <citation type="submission" date="2021-03" db="EMBL/GenBank/DDBJ databases">
        <title>Whole Genome Sequencing of Mycobacterium tuberculosis clinical isolates from Arunachal Pradesh, India.</title>
        <authorList>
            <person name="Singh S."/>
            <person name="Mudliar S.R."/>
            <person name="Kulsum U."/>
            <person name="Rufai S.B."/>
            <person name="Singh P.K."/>
            <person name="Umpo M."/>
            <person name="Nyori M."/>
        </authorList>
    </citation>
    <scope>NUCLEOTIDE SEQUENCE [LARGE SCALE GENOMIC DNA]</scope>
    <source>
        <strain evidence="18 34">OMICS/BPL/0142/20/SP</strain>
    </source>
</reference>
<reference evidence="21 33" key="6">
    <citation type="submission" date="2018-08" db="EMBL/GenBank/DDBJ databases">
        <authorList>
            <person name="Fokvardsen B D."/>
            <person name="Norman A."/>
        </authorList>
    </citation>
    <scope>NUCLEOTIDE SEQUENCE [LARGE SCALE GENOMIC DNA]</scope>
    <source>
        <strain evidence="21 33">DKC2</strain>
    </source>
</reference>
<dbReference type="EMBL" id="CSAD01000758">
    <property type="protein sequence ID" value="COW38208.1"/>
    <property type="molecule type" value="Genomic_DNA"/>
</dbReference>
<evidence type="ECO:0000259" key="8">
    <source>
        <dbReference type="Pfam" id="PF01850"/>
    </source>
</evidence>
<dbReference type="Pfam" id="PF01850">
    <property type="entry name" value="PIN"/>
    <property type="match status" value="1"/>
</dbReference>
<dbReference type="EMBL" id="LWDQ01000001">
    <property type="protein sequence ID" value="OMH60770.1"/>
    <property type="molecule type" value="Genomic_DNA"/>
</dbReference>
<dbReference type="EMBL" id="CQQC01001366">
    <property type="protein sequence ID" value="CNV88361.1"/>
    <property type="molecule type" value="Genomic_DNA"/>
</dbReference>
<evidence type="ECO:0000313" key="31">
    <source>
        <dbReference type="Proteomes" id="UP000189452"/>
    </source>
</evidence>
<reference evidence="19 31" key="4">
    <citation type="submission" date="2017-02" db="EMBL/GenBank/DDBJ databases">
        <title>Protein polymorphisms may explain contrasting epidemiological fitness of two variants of a multidrug-resistant Mycobacterium tuberculosis strain.</title>
        <authorList>
            <person name="Bigi M.M."/>
            <person name="Lopez B."/>
            <person name="Blanco F.C."/>
            <person name="Sasiain M.C."/>
            <person name="De La Barrera S."/>
            <person name="Ritacco V."/>
            <person name="Bigi F."/>
            <person name="Soria M.A."/>
        </authorList>
    </citation>
    <scope>NUCLEOTIDE SEQUENCE [LARGE SCALE GENOMIC DNA]</scope>
    <source>
        <strain evidence="19 31">6548</strain>
    </source>
</reference>
<dbReference type="InterPro" id="IPR029060">
    <property type="entry name" value="PIN-like_dom_sf"/>
</dbReference>
<dbReference type="PANTHER" id="PTHR36173">
    <property type="entry name" value="RIBONUCLEASE VAPC16-RELATED"/>
    <property type="match status" value="1"/>
</dbReference>
<dbReference type="RefSeq" id="WP_003414492.1">
    <property type="nucleotide sequence ID" value="NZ_AP017901.1"/>
</dbReference>
<dbReference type="GO" id="GO:0016787">
    <property type="term" value="F:hydrolase activity"/>
    <property type="evidence" value="ECO:0007669"/>
    <property type="project" value="UniProtKB-KW"/>
</dbReference>
<dbReference type="EMBL" id="CHKL01000637">
    <property type="protein sequence ID" value="COX10386.1"/>
    <property type="molecule type" value="Genomic_DNA"/>
</dbReference>
<evidence type="ECO:0000313" key="22">
    <source>
        <dbReference type="Proteomes" id="UP000039217"/>
    </source>
</evidence>
<dbReference type="OMA" id="HALVWWV"/>
<dbReference type="Gene3D" id="3.40.50.1010">
    <property type="entry name" value="5'-nuclease"/>
    <property type="match status" value="1"/>
</dbReference>
<evidence type="ECO:0000313" key="25">
    <source>
        <dbReference type="Proteomes" id="UP000046947"/>
    </source>
</evidence>
<evidence type="ECO:0000256" key="1">
    <source>
        <dbReference type="ARBA" id="ARBA00001946"/>
    </source>
</evidence>
<dbReference type="Proteomes" id="UP000671119">
    <property type="component" value="Unassembled WGS sequence"/>
</dbReference>
<dbReference type="GO" id="GO:0090729">
    <property type="term" value="F:toxin activity"/>
    <property type="evidence" value="ECO:0007669"/>
    <property type="project" value="UniProtKB-KW"/>
</dbReference>
<evidence type="ECO:0000313" key="34">
    <source>
        <dbReference type="Proteomes" id="UP000671119"/>
    </source>
</evidence>
<proteinExistence type="inferred from homology"/>
<evidence type="ECO:0000313" key="12">
    <source>
        <dbReference type="EMBL" id="CKS89079.1"/>
    </source>
</evidence>
<evidence type="ECO:0000313" key="19">
    <source>
        <dbReference type="EMBL" id="OMH60770.1"/>
    </source>
</evidence>
<dbReference type="HAMAP" id="MF_00265">
    <property type="entry name" value="VapC_Nob1"/>
    <property type="match status" value="1"/>
</dbReference>
<dbReference type="Proteomes" id="UP000046680">
    <property type="component" value="Unassembled WGS sequence"/>
</dbReference>
<gene>
    <name evidence="21" type="primary">vapC22</name>
    <name evidence="7" type="synonym">vapC</name>
    <name evidence="19" type="ORF">A4S10_02954</name>
    <name evidence="21" type="ORF">DKC2_3012</name>
    <name evidence="20" type="ORF">DSJ38_17525</name>
    <name evidence="11" type="ORF">ERS007657_02984</name>
    <name evidence="15" type="ORF">ERS007661_03231</name>
    <name evidence="16" type="ORF">ERS007679_03763</name>
    <name evidence="9" type="ORF">ERS007681_04805</name>
    <name evidence="10" type="ORF">ERS007688_03024</name>
    <name evidence="17" type="ORF">ERS007741_03812</name>
    <name evidence="14" type="ORF">ERS027646_03921</name>
    <name evidence="12" type="ORF">ERS027659_03696</name>
    <name evidence="13" type="ORF">ERS027661_03826</name>
    <name evidence="18" type="ORF">J8J21_17150</name>
</gene>
<reference evidence="20" key="5">
    <citation type="submission" date="2018-07" db="EMBL/GenBank/DDBJ databases">
        <authorList>
            <person name="Shah S."/>
            <person name="Brown T."/>
            <person name="Auld S."/>
            <person name="Bratton K."/>
            <person name="Narechania A."/>
            <person name="Mathema B."/>
            <person name="Gandhi N."/>
        </authorList>
    </citation>
    <scope>NUCLEOTIDE SEQUENCE</scope>
    <source>
        <strain evidence="20">32301_S10</strain>
    </source>
</reference>
<dbReference type="CDD" id="cd09872">
    <property type="entry name" value="PIN_Sll0205-like"/>
    <property type="match status" value="1"/>
</dbReference>
<dbReference type="EMBL" id="CNFT01001127">
    <property type="protein sequence ID" value="CKS89079.1"/>
    <property type="molecule type" value="Genomic_DNA"/>
</dbReference>
<feature type="domain" description="PIN" evidence="8">
    <location>
        <begin position="4"/>
        <end position="120"/>
    </location>
</feature>
<evidence type="ECO:0000313" key="10">
    <source>
        <dbReference type="EMBL" id="CFE62175.1"/>
    </source>
</evidence>
<evidence type="ECO:0000313" key="23">
    <source>
        <dbReference type="Proteomes" id="UP000045842"/>
    </source>
</evidence>
<dbReference type="InterPro" id="IPR002716">
    <property type="entry name" value="PIN_dom"/>
</dbReference>
<keyword evidence="6 7" id="KW-0460">Magnesium</keyword>
<dbReference type="Proteomes" id="UP000039217">
    <property type="component" value="Unassembled WGS sequence"/>
</dbReference>
<evidence type="ECO:0000313" key="20">
    <source>
        <dbReference type="EMBL" id="REQ48781.1"/>
    </source>
</evidence>
<keyword evidence="2 7" id="KW-1277">Toxin-antitoxin system</keyword>
<evidence type="ECO:0000313" key="17">
    <source>
        <dbReference type="EMBL" id="COX10386.1"/>
    </source>
</evidence>
<dbReference type="EMBL" id="CGCX01001301">
    <property type="protein sequence ID" value="CFR92342.1"/>
    <property type="molecule type" value="Genomic_DNA"/>
</dbReference>
<reference evidence="19 31" key="2">
    <citation type="submission" date="2016-04" db="EMBL/GenBank/DDBJ databases">
        <authorList>
            <person name="Bigi M."/>
            <person name="Bigi F."/>
            <person name="Soria M.A."/>
        </authorList>
    </citation>
    <scope>NUCLEOTIDE SEQUENCE [LARGE SCALE GENOMIC DNA]</scope>
    <source>
        <strain evidence="19 31">6548</strain>
    </source>
</reference>
<comment type="cofactor">
    <cofactor evidence="1 7">
        <name>Mg(2+)</name>
        <dbReference type="ChEBI" id="CHEBI:18420"/>
    </cofactor>
</comment>
<keyword evidence="5 7" id="KW-0378">Hydrolase</keyword>
<name>A0A045JE97_MYCTX</name>
<evidence type="ECO:0000313" key="26">
    <source>
        <dbReference type="Proteomes" id="UP000048289"/>
    </source>
</evidence>
<evidence type="ECO:0000313" key="21">
    <source>
        <dbReference type="EMBL" id="VCU51111.1"/>
    </source>
</evidence>
<dbReference type="EMBL" id="LR027516">
    <property type="protein sequence ID" value="VCU51111.1"/>
    <property type="molecule type" value="Genomic_DNA"/>
</dbReference>
<reference evidence="20 32" key="3">
    <citation type="journal article" date="2017" name="N. Engl. J. Med.">
        <title>Transmission of Extensively Drug-Resistant Tuberculosis in South Africa.</title>
        <authorList>
            <person name="Shah N.S."/>
            <person name="Auld S.C."/>
            <person name="Brust J.C."/>
            <person name="Mathema B."/>
            <person name="Ismail N."/>
            <person name="Moodley P."/>
            <person name="Mlisana K."/>
            <person name="Allana S."/>
            <person name="Campbell A."/>
            <person name="Mthiyane T."/>
            <person name="Morris N."/>
            <person name="Mpangase P."/>
            <person name="van der Meulen H."/>
            <person name="Omar S.V."/>
            <person name="Brown T.S."/>
            <person name="Narechania A."/>
            <person name="Shaskina E."/>
            <person name="Kapwata T."/>
            <person name="Kreiswirth B."/>
            <person name="Gandhi N.R."/>
        </authorList>
    </citation>
    <scope>NUCLEOTIDE SEQUENCE [LARGE SCALE GENOMIC DNA]</scope>
    <source>
        <strain evidence="20 32">32301_S10</strain>
    </source>
</reference>
<evidence type="ECO:0000313" key="29">
    <source>
        <dbReference type="Proteomes" id="UP000049023"/>
    </source>
</evidence>
<dbReference type="AlphaFoldDB" id="A0A045JE97"/>
<feature type="binding site" evidence="7">
    <location>
        <position position="7"/>
    </location>
    <ligand>
        <name>Mg(2+)</name>
        <dbReference type="ChEBI" id="CHEBI:18420"/>
    </ligand>
</feature>
<dbReference type="InterPro" id="IPR052919">
    <property type="entry name" value="TA_system_RNase"/>
</dbReference>
<evidence type="ECO:0000256" key="7">
    <source>
        <dbReference type="HAMAP-Rule" id="MF_00265"/>
    </source>
</evidence>
<evidence type="ECO:0000313" key="16">
    <source>
        <dbReference type="EMBL" id="COW38208.1"/>
    </source>
</evidence>
<evidence type="ECO:0000313" key="11">
    <source>
        <dbReference type="EMBL" id="CFR92342.1"/>
    </source>
</evidence>
<evidence type="ECO:0000313" key="28">
    <source>
        <dbReference type="Proteomes" id="UP000048948"/>
    </source>
</evidence>
<evidence type="ECO:0000313" key="13">
    <source>
        <dbReference type="EMBL" id="CKT01429.1"/>
    </source>
</evidence>
<dbReference type="EMBL" id="QTBD01000204">
    <property type="protein sequence ID" value="REQ48781.1"/>
    <property type="molecule type" value="Genomic_DNA"/>
</dbReference>
<dbReference type="Proteomes" id="UP000050164">
    <property type="component" value="Unassembled WGS sequence"/>
</dbReference>
<dbReference type="SUPFAM" id="SSF88723">
    <property type="entry name" value="PIN domain-like"/>
    <property type="match status" value="1"/>
</dbReference>
<keyword evidence="7" id="KW-0800">Toxin</keyword>